<keyword evidence="3" id="KW-1185">Reference proteome</keyword>
<reference evidence="2 3" key="1">
    <citation type="submission" date="2011-02" db="EMBL/GenBank/DDBJ databases">
        <title>The Genome Sequence of Sphaeroforma arctica JP610.</title>
        <authorList>
            <consortium name="The Broad Institute Genome Sequencing Platform"/>
            <person name="Russ C."/>
            <person name="Cuomo C."/>
            <person name="Young S.K."/>
            <person name="Zeng Q."/>
            <person name="Gargeya S."/>
            <person name="Alvarado L."/>
            <person name="Berlin A."/>
            <person name="Chapman S.B."/>
            <person name="Chen Z."/>
            <person name="Freedman E."/>
            <person name="Gellesch M."/>
            <person name="Goldberg J."/>
            <person name="Griggs A."/>
            <person name="Gujja S."/>
            <person name="Heilman E."/>
            <person name="Heiman D."/>
            <person name="Howarth C."/>
            <person name="Mehta T."/>
            <person name="Neiman D."/>
            <person name="Pearson M."/>
            <person name="Roberts A."/>
            <person name="Saif S."/>
            <person name="Shea T."/>
            <person name="Shenoy N."/>
            <person name="Sisk P."/>
            <person name="Stolte C."/>
            <person name="Sykes S."/>
            <person name="White J."/>
            <person name="Yandava C."/>
            <person name="Burger G."/>
            <person name="Gray M.W."/>
            <person name="Holland P.W.H."/>
            <person name="King N."/>
            <person name="Lang F.B.F."/>
            <person name="Roger A.J."/>
            <person name="Ruiz-Trillo I."/>
            <person name="Haas B."/>
            <person name="Nusbaum C."/>
            <person name="Birren B."/>
        </authorList>
    </citation>
    <scope>NUCLEOTIDE SEQUENCE [LARGE SCALE GENOMIC DNA]</scope>
    <source>
        <strain evidence="2 3">JP610</strain>
    </source>
</reference>
<feature type="transmembrane region" description="Helical" evidence="1">
    <location>
        <begin position="55"/>
        <end position="75"/>
    </location>
</feature>
<evidence type="ECO:0000313" key="3">
    <source>
        <dbReference type="Proteomes" id="UP000054560"/>
    </source>
</evidence>
<keyword evidence="1" id="KW-1133">Transmembrane helix</keyword>
<sequence>MMCFGCPLSAALCCCGIVLSSPLIFYEVIFIYHRVLSEGTSAAYPVPSSEIVRSSWLPCAVQCIWLCLYIIYAMASTPRNVAESLVTVDSSFVLNANVSNDTLEMTLKRSHSSNAQPGESTATVAQYQLYLRKMCLTLPCTRSTYSVSLC</sequence>
<organism evidence="2 3">
    <name type="scientific">Sphaeroforma arctica JP610</name>
    <dbReference type="NCBI Taxonomy" id="667725"/>
    <lineage>
        <taxon>Eukaryota</taxon>
        <taxon>Ichthyosporea</taxon>
        <taxon>Ichthyophonida</taxon>
        <taxon>Sphaeroforma</taxon>
    </lineage>
</organism>
<evidence type="ECO:0000256" key="1">
    <source>
        <dbReference type="SAM" id="Phobius"/>
    </source>
</evidence>
<name>A0A0L0FLM7_9EUKA</name>
<dbReference type="EMBL" id="KQ242668">
    <property type="protein sequence ID" value="KNC77655.1"/>
    <property type="molecule type" value="Genomic_DNA"/>
</dbReference>
<dbReference type="GeneID" id="25910391"/>
<keyword evidence="1" id="KW-0472">Membrane</keyword>
<dbReference type="RefSeq" id="XP_014151557.1">
    <property type="nucleotide sequence ID" value="XM_014296082.1"/>
</dbReference>
<protein>
    <submittedName>
        <fullName evidence="2">Uncharacterized protein</fullName>
    </submittedName>
</protein>
<dbReference type="AlphaFoldDB" id="A0A0L0FLM7"/>
<keyword evidence="1" id="KW-0812">Transmembrane</keyword>
<gene>
    <name evidence="2" type="ORF">SARC_09887</name>
</gene>
<dbReference type="Proteomes" id="UP000054560">
    <property type="component" value="Unassembled WGS sequence"/>
</dbReference>
<proteinExistence type="predicted"/>
<evidence type="ECO:0000313" key="2">
    <source>
        <dbReference type="EMBL" id="KNC77655.1"/>
    </source>
</evidence>
<accession>A0A0L0FLM7</accession>